<feature type="region of interest" description="Disordered" evidence="2">
    <location>
        <begin position="205"/>
        <end position="263"/>
    </location>
</feature>
<dbReference type="EMBL" id="MU843174">
    <property type="protein sequence ID" value="KAK2020772.1"/>
    <property type="molecule type" value="Genomic_DNA"/>
</dbReference>
<dbReference type="AlphaFoldDB" id="A0AAD9LUF1"/>
<feature type="compositionally biased region" description="Polar residues" evidence="2">
    <location>
        <begin position="218"/>
        <end position="233"/>
    </location>
</feature>
<protein>
    <submittedName>
        <fullName evidence="3">Uncharacterized protein</fullName>
    </submittedName>
</protein>
<evidence type="ECO:0000313" key="4">
    <source>
        <dbReference type="Proteomes" id="UP001232148"/>
    </source>
</evidence>
<keyword evidence="1" id="KW-0175">Coiled coil</keyword>
<evidence type="ECO:0000256" key="2">
    <source>
        <dbReference type="SAM" id="MobiDB-lite"/>
    </source>
</evidence>
<evidence type="ECO:0000256" key="1">
    <source>
        <dbReference type="SAM" id="Coils"/>
    </source>
</evidence>
<keyword evidence="4" id="KW-1185">Reference proteome</keyword>
<evidence type="ECO:0000313" key="3">
    <source>
        <dbReference type="EMBL" id="KAK2020772.1"/>
    </source>
</evidence>
<feature type="coiled-coil region" evidence="1">
    <location>
        <begin position="336"/>
        <end position="363"/>
    </location>
</feature>
<organism evidence="3 4">
    <name type="scientific">Colletotrichum zoysiae</name>
    <dbReference type="NCBI Taxonomy" id="1216348"/>
    <lineage>
        <taxon>Eukaryota</taxon>
        <taxon>Fungi</taxon>
        <taxon>Dikarya</taxon>
        <taxon>Ascomycota</taxon>
        <taxon>Pezizomycotina</taxon>
        <taxon>Sordariomycetes</taxon>
        <taxon>Hypocreomycetidae</taxon>
        <taxon>Glomerellales</taxon>
        <taxon>Glomerellaceae</taxon>
        <taxon>Colletotrichum</taxon>
        <taxon>Colletotrichum graminicola species complex</taxon>
    </lineage>
</organism>
<proteinExistence type="predicted"/>
<name>A0AAD9LUF1_9PEZI</name>
<reference evidence="3" key="1">
    <citation type="submission" date="2021-06" db="EMBL/GenBank/DDBJ databases">
        <title>Comparative genomics, transcriptomics and evolutionary studies reveal genomic signatures of adaptation to plant cell wall in hemibiotrophic fungi.</title>
        <authorList>
            <consortium name="DOE Joint Genome Institute"/>
            <person name="Baroncelli R."/>
            <person name="Diaz J.F."/>
            <person name="Benocci T."/>
            <person name="Peng M."/>
            <person name="Battaglia E."/>
            <person name="Haridas S."/>
            <person name="Andreopoulos W."/>
            <person name="Labutti K."/>
            <person name="Pangilinan J."/>
            <person name="Floch G.L."/>
            <person name="Makela M.R."/>
            <person name="Henrissat B."/>
            <person name="Grigoriev I.V."/>
            <person name="Crouch J.A."/>
            <person name="De Vries R.P."/>
            <person name="Sukno S.A."/>
            <person name="Thon M.R."/>
        </authorList>
    </citation>
    <scope>NUCLEOTIDE SEQUENCE</scope>
    <source>
        <strain evidence="3">MAFF235873</strain>
    </source>
</reference>
<comment type="caution">
    <text evidence="3">The sequence shown here is derived from an EMBL/GenBank/DDBJ whole genome shotgun (WGS) entry which is preliminary data.</text>
</comment>
<gene>
    <name evidence="3" type="ORF">LX32DRAFT_291998</name>
</gene>
<feature type="compositionally biased region" description="Basic and acidic residues" evidence="2">
    <location>
        <begin position="205"/>
        <end position="217"/>
    </location>
</feature>
<sequence>MPDFVVSNVVAVRQDEGQPPEIIPQQFELRVRLSQQKLLLFCLIASFAPDGASASKSTIYLQFTADSLHPLHRVVYNKINPNPRDPSCLDHVWKLLQDTKNVTCLQFQLRSGRRIQLAVPLDFNPEKITDNTIQSAFRSAESLAAASSFSLYFRADALRRRSLREYNAAIRRPLTEELVRSYKDMLDVKRLYNGIGGKAHEVHISRGHRDGSPRTRESCSSPTSAASTVSCGSTLPFDTVPRPPESPPSYEEYLNEGQSPRVGPDAAATVISTKGLADNLAPPEYGDTEQPHDVLDPKGVPCGSQDINKHLTTKRKRSVTSICTTRIVATDASQPKKELQKHVENLQAQVKRLEKRHDDLEGDCCMLQKRQDEIDDDVNNLQVDVDELGNTCENLGNSMLDVCDEFNDLKDTMRGTPEADQCKWSENMAKELGEYVRAEADEIKRKICQALQ</sequence>
<accession>A0AAD9LUF1</accession>
<dbReference type="Proteomes" id="UP001232148">
    <property type="component" value="Unassembled WGS sequence"/>
</dbReference>